<keyword evidence="3 6" id="KW-0732">Signal</keyword>
<dbReference type="RefSeq" id="WP_307638219.1">
    <property type="nucleotide sequence ID" value="NZ_JAUSRR010000011.1"/>
</dbReference>
<evidence type="ECO:0000313" key="9">
    <source>
        <dbReference type="Proteomes" id="UP001244295"/>
    </source>
</evidence>
<feature type="chain" id="PRO_5043701115" evidence="6">
    <location>
        <begin position="30"/>
        <end position="238"/>
    </location>
</feature>
<keyword evidence="4" id="KW-0574">Periplasm</keyword>
<dbReference type="EMBL" id="JAUSRR010000011">
    <property type="protein sequence ID" value="MDP9926536.1"/>
    <property type="molecule type" value="Genomic_DNA"/>
</dbReference>
<evidence type="ECO:0000256" key="1">
    <source>
        <dbReference type="ARBA" id="ARBA00004418"/>
    </source>
</evidence>
<keyword evidence="5" id="KW-0143">Chaperone</keyword>
<dbReference type="SUPFAM" id="SSF49584">
    <property type="entry name" value="Periplasmic chaperone C-domain"/>
    <property type="match status" value="1"/>
</dbReference>
<dbReference type="GO" id="GO:0030288">
    <property type="term" value="C:outer membrane-bounded periplasmic space"/>
    <property type="evidence" value="ECO:0007669"/>
    <property type="project" value="InterPro"/>
</dbReference>
<dbReference type="AlphaFoldDB" id="A0AAW8E5D2"/>
<reference evidence="8" key="1">
    <citation type="submission" date="2023-07" db="EMBL/GenBank/DDBJ databases">
        <title>Sorghum-associated microbial communities from plants grown in Nebraska, USA.</title>
        <authorList>
            <person name="Schachtman D."/>
        </authorList>
    </citation>
    <scope>NUCLEOTIDE SEQUENCE</scope>
    <source>
        <strain evidence="8">DS2795</strain>
    </source>
</reference>
<dbReference type="Proteomes" id="UP001244295">
    <property type="component" value="Unassembled WGS sequence"/>
</dbReference>
<evidence type="ECO:0000256" key="2">
    <source>
        <dbReference type="ARBA" id="ARBA00007399"/>
    </source>
</evidence>
<dbReference type="InterPro" id="IPR008962">
    <property type="entry name" value="PapD-like_sf"/>
</dbReference>
<feature type="domain" description="Pili assembly chaperone N-terminal" evidence="7">
    <location>
        <begin position="34"/>
        <end position="145"/>
    </location>
</feature>
<evidence type="ECO:0000256" key="5">
    <source>
        <dbReference type="ARBA" id="ARBA00023186"/>
    </source>
</evidence>
<dbReference type="InterPro" id="IPR050643">
    <property type="entry name" value="Periplasmic_pilus_chap"/>
</dbReference>
<gene>
    <name evidence="8" type="ORF">J2W25_005585</name>
</gene>
<protein>
    <submittedName>
        <fullName evidence="8">P pilus assembly chaperone PapD</fullName>
    </submittedName>
</protein>
<comment type="subcellular location">
    <subcellularLocation>
        <location evidence="1">Periplasm</location>
    </subcellularLocation>
</comment>
<organism evidence="8 9">
    <name type="scientific">Variovorax boronicumulans</name>
    <dbReference type="NCBI Taxonomy" id="436515"/>
    <lineage>
        <taxon>Bacteria</taxon>
        <taxon>Pseudomonadati</taxon>
        <taxon>Pseudomonadota</taxon>
        <taxon>Betaproteobacteria</taxon>
        <taxon>Burkholderiales</taxon>
        <taxon>Comamonadaceae</taxon>
        <taxon>Variovorax</taxon>
    </lineage>
</organism>
<dbReference type="SUPFAM" id="SSF49354">
    <property type="entry name" value="PapD-like"/>
    <property type="match status" value="1"/>
</dbReference>
<sequence length="238" mass="25662">MNFTPARFVFALSASAAWIAGLAPLPLHAAGMLPETSVVIVNESDGEASINVKNTDAKPALMFTSLTGIPGDDDTLLIVTPPVARVEPGETQLVRFLLQTKEPLKTQRLRRVIFEGIQPKNTEPGLRVTMNVRQNLPVLIHPKGLAKDDQPWKRLKWSVGTGTLRVVNDSPYVVRLATAVQLLPSTATVDLPRPHVLPGETVEVPLPATAKGAATVRMVPATVYGFTVASYDVRLAAH</sequence>
<evidence type="ECO:0000256" key="3">
    <source>
        <dbReference type="ARBA" id="ARBA00022729"/>
    </source>
</evidence>
<dbReference type="InterPro" id="IPR013783">
    <property type="entry name" value="Ig-like_fold"/>
</dbReference>
<comment type="similarity">
    <text evidence="2">Belongs to the periplasmic pilus chaperone family.</text>
</comment>
<dbReference type="InterPro" id="IPR036316">
    <property type="entry name" value="Pili_assmbl_chap_C_dom_sf"/>
</dbReference>
<dbReference type="GO" id="GO:0071555">
    <property type="term" value="P:cell wall organization"/>
    <property type="evidence" value="ECO:0007669"/>
    <property type="project" value="InterPro"/>
</dbReference>
<evidence type="ECO:0000313" key="8">
    <source>
        <dbReference type="EMBL" id="MDP9926536.1"/>
    </source>
</evidence>
<feature type="signal peptide" evidence="6">
    <location>
        <begin position="1"/>
        <end position="29"/>
    </location>
</feature>
<evidence type="ECO:0000256" key="4">
    <source>
        <dbReference type="ARBA" id="ARBA00022764"/>
    </source>
</evidence>
<comment type="caution">
    <text evidence="8">The sequence shown here is derived from an EMBL/GenBank/DDBJ whole genome shotgun (WGS) entry which is preliminary data.</text>
</comment>
<dbReference type="InterPro" id="IPR016147">
    <property type="entry name" value="Pili_assmbl_chaperone_N"/>
</dbReference>
<dbReference type="PRINTS" id="PR00969">
    <property type="entry name" value="CHAPERONPILI"/>
</dbReference>
<proteinExistence type="inferred from homology"/>
<dbReference type="PANTHER" id="PTHR30251:SF3">
    <property type="entry name" value="FIMBRIAL CHAPARONE PROTEIN"/>
    <property type="match status" value="1"/>
</dbReference>
<evidence type="ECO:0000256" key="6">
    <source>
        <dbReference type="SAM" id="SignalP"/>
    </source>
</evidence>
<dbReference type="PANTHER" id="PTHR30251">
    <property type="entry name" value="PILUS ASSEMBLY CHAPERONE"/>
    <property type="match status" value="1"/>
</dbReference>
<name>A0AAW8E5D2_9BURK</name>
<dbReference type="InterPro" id="IPR001829">
    <property type="entry name" value="Pili_assmbl_chaperone_bac"/>
</dbReference>
<accession>A0AAW8E5D2</accession>
<dbReference type="Pfam" id="PF00345">
    <property type="entry name" value="PapD_N"/>
    <property type="match status" value="1"/>
</dbReference>
<dbReference type="Gene3D" id="2.60.40.10">
    <property type="entry name" value="Immunoglobulins"/>
    <property type="match status" value="2"/>
</dbReference>
<dbReference type="NCBIfam" id="NF007392">
    <property type="entry name" value="PRK09918.1"/>
    <property type="match status" value="1"/>
</dbReference>
<evidence type="ECO:0000259" key="7">
    <source>
        <dbReference type="Pfam" id="PF00345"/>
    </source>
</evidence>